<sequence>MKKDKWLGYERISLNVIIVLAILVILIPMEDKDDFQLLTKVLAGALILVVTLARSMVKTELKLIMKRCRNLRKESLTSKEFNSGQTNEVSTIGSFIQPPLIRVARVNVEIFEEALEKYMNSSWRTVNFTRKAQKAFDDLIQQIDEQRLAVSAFQQRMLENLDKRNADWEKNLHDESRLFDREWKLALRRRQESEIKHYFQKKNLIVTKIQEISMGYSLVYINSDQYIIRVVGDKVIDVYNWHSHENEMLSSPILIEGD</sequence>
<keyword evidence="1" id="KW-1133">Transmembrane helix</keyword>
<evidence type="ECO:0000313" key="2">
    <source>
        <dbReference type="EMBL" id="MBC2251132.1"/>
    </source>
</evidence>
<evidence type="ECO:0000313" key="3">
    <source>
        <dbReference type="Proteomes" id="UP000559864"/>
    </source>
</evidence>
<feature type="transmembrane region" description="Helical" evidence="1">
    <location>
        <begin position="35"/>
        <end position="57"/>
    </location>
</feature>
<gene>
    <name evidence="2" type="ORF">HCB49_14145</name>
</gene>
<keyword evidence="1" id="KW-0472">Membrane</keyword>
<name>A0A7X1DCZ7_9LIST</name>
<keyword evidence="1" id="KW-0812">Transmembrane</keyword>
<proteinExistence type="predicted"/>
<dbReference type="RefSeq" id="WP_185605323.1">
    <property type="nucleotide sequence ID" value="NZ_JAARZC010000007.1"/>
</dbReference>
<evidence type="ECO:0000256" key="1">
    <source>
        <dbReference type="SAM" id="Phobius"/>
    </source>
</evidence>
<organism evidence="2 3">
    <name type="scientific">Listeria cossartiae subsp. cayugensis</name>
    <dbReference type="NCBI Taxonomy" id="2713505"/>
    <lineage>
        <taxon>Bacteria</taxon>
        <taxon>Bacillati</taxon>
        <taxon>Bacillota</taxon>
        <taxon>Bacilli</taxon>
        <taxon>Bacillales</taxon>
        <taxon>Listeriaceae</taxon>
        <taxon>Listeria</taxon>
        <taxon>Listeria cossartiae</taxon>
    </lineage>
</organism>
<dbReference type="AlphaFoldDB" id="A0A7X1DCZ7"/>
<comment type="caution">
    <text evidence="2">The sequence shown here is derived from an EMBL/GenBank/DDBJ whole genome shotgun (WGS) entry which is preliminary data.</text>
</comment>
<reference evidence="2 3" key="1">
    <citation type="submission" date="2020-03" db="EMBL/GenBank/DDBJ databases">
        <title>Soil Listeria distribution.</title>
        <authorList>
            <person name="Liao J."/>
            <person name="Wiedmann M."/>
        </authorList>
    </citation>
    <scope>NUCLEOTIDE SEQUENCE [LARGE SCALE GENOMIC DNA]</scope>
    <source>
        <strain evidence="2 3">FSL L7-0123</strain>
    </source>
</reference>
<dbReference type="Proteomes" id="UP000559864">
    <property type="component" value="Unassembled WGS sequence"/>
</dbReference>
<protein>
    <submittedName>
        <fullName evidence="2">Uncharacterized protein</fullName>
    </submittedName>
</protein>
<accession>A0A7X1DCZ7</accession>
<dbReference type="EMBL" id="JAARZC010000007">
    <property type="protein sequence ID" value="MBC2251132.1"/>
    <property type="molecule type" value="Genomic_DNA"/>
</dbReference>
<feature type="transmembrane region" description="Helical" evidence="1">
    <location>
        <begin position="12"/>
        <end position="29"/>
    </location>
</feature>